<name>A0ABT7LDE8_9BURK</name>
<proteinExistence type="predicted"/>
<dbReference type="EMBL" id="JASVDS010000001">
    <property type="protein sequence ID" value="MDL5030891.1"/>
    <property type="molecule type" value="Genomic_DNA"/>
</dbReference>
<protein>
    <submittedName>
        <fullName evidence="2">Nuclear transport factor 2 family protein</fullName>
    </submittedName>
</protein>
<dbReference type="RefSeq" id="WP_285981014.1">
    <property type="nucleotide sequence ID" value="NZ_JASVDS010000001.1"/>
</dbReference>
<feature type="compositionally biased region" description="Low complexity" evidence="1">
    <location>
        <begin position="137"/>
        <end position="146"/>
    </location>
</feature>
<dbReference type="InterPro" id="IPR032710">
    <property type="entry name" value="NTF2-like_dom_sf"/>
</dbReference>
<sequence>MVQRFWALYQARRWTDALALLAPHAECLWWATLERFRGNEAIVHVNAVYPEGWTLHLLDLQTLMDGRVLSLVRVEQDGSNFYAHSYFHVRDGLIQQIDEYWSDQQPAPAWRCDPLAPLPGRVAMPADRRQGLPLLPPASSAPAEALARPRHPDDIG</sequence>
<accession>A0ABT7LDE8</accession>
<evidence type="ECO:0000313" key="2">
    <source>
        <dbReference type="EMBL" id="MDL5030891.1"/>
    </source>
</evidence>
<evidence type="ECO:0000256" key="1">
    <source>
        <dbReference type="SAM" id="MobiDB-lite"/>
    </source>
</evidence>
<evidence type="ECO:0000313" key="3">
    <source>
        <dbReference type="Proteomes" id="UP001238603"/>
    </source>
</evidence>
<comment type="caution">
    <text evidence="2">The sequence shown here is derived from an EMBL/GenBank/DDBJ whole genome shotgun (WGS) entry which is preliminary data.</text>
</comment>
<gene>
    <name evidence="2" type="ORF">QRD43_03145</name>
</gene>
<dbReference type="SUPFAM" id="SSF54427">
    <property type="entry name" value="NTF2-like"/>
    <property type="match status" value="1"/>
</dbReference>
<organism evidence="2 3">
    <name type="scientific">Roseateles subflavus</name>
    <dbReference type="NCBI Taxonomy" id="3053353"/>
    <lineage>
        <taxon>Bacteria</taxon>
        <taxon>Pseudomonadati</taxon>
        <taxon>Pseudomonadota</taxon>
        <taxon>Betaproteobacteria</taxon>
        <taxon>Burkholderiales</taxon>
        <taxon>Sphaerotilaceae</taxon>
        <taxon>Roseateles</taxon>
    </lineage>
</organism>
<reference evidence="2 3" key="1">
    <citation type="submission" date="2023-06" db="EMBL/GenBank/DDBJ databases">
        <title>Pelomonas sp. APW6 16S ribosomal RNA gene genome sequencing and assembly.</title>
        <authorList>
            <person name="Woo H."/>
        </authorList>
    </citation>
    <scope>NUCLEOTIDE SEQUENCE [LARGE SCALE GENOMIC DNA]</scope>
    <source>
        <strain evidence="2 3">APW6</strain>
    </source>
</reference>
<dbReference type="Gene3D" id="3.10.450.50">
    <property type="match status" value="1"/>
</dbReference>
<feature type="region of interest" description="Disordered" evidence="1">
    <location>
        <begin position="128"/>
        <end position="156"/>
    </location>
</feature>
<dbReference type="Proteomes" id="UP001238603">
    <property type="component" value="Unassembled WGS sequence"/>
</dbReference>
<keyword evidence="3" id="KW-1185">Reference proteome</keyword>